<keyword evidence="2" id="KW-1133">Transmembrane helix</keyword>
<dbReference type="AlphaFoldDB" id="K7VPD4"/>
<dbReference type="eggNOG" id="ENOG502R3UP">
    <property type="taxonomic scope" value="Eukaryota"/>
</dbReference>
<reference evidence="4" key="1">
    <citation type="submission" date="2015-12" db="EMBL/GenBank/DDBJ databases">
        <title>Update maize B73 reference genome by single molecule sequencing technologies.</title>
        <authorList>
            <consortium name="Maize Genome Sequencing Project"/>
            <person name="Ware D."/>
        </authorList>
    </citation>
    <scope>NUCLEOTIDE SEQUENCE</scope>
    <source>
        <tissue evidence="4">Seedling</tissue>
    </source>
</reference>
<name>K7VPD4_MAIZE</name>
<keyword evidence="2" id="KW-0812">Transmembrane</keyword>
<protein>
    <submittedName>
        <fullName evidence="4">Uncharacterized protein</fullName>
    </submittedName>
</protein>
<evidence type="ECO:0000256" key="3">
    <source>
        <dbReference type="SAM" id="SignalP"/>
    </source>
</evidence>
<evidence type="ECO:0000256" key="1">
    <source>
        <dbReference type="SAM" id="MobiDB-lite"/>
    </source>
</evidence>
<feature type="compositionally biased region" description="Pro residues" evidence="1">
    <location>
        <begin position="66"/>
        <end position="79"/>
    </location>
</feature>
<feature type="signal peptide" evidence="3">
    <location>
        <begin position="1"/>
        <end position="32"/>
    </location>
</feature>
<dbReference type="HOGENOM" id="CLU_2162945_0_0_1"/>
<evidence type="ECO:0000313" key="4">
    <source>
        <dbReference type="EMBL" id="AQK89906.1"/>
    </source>
</evidence>
<dbReference type="InParanoid" id="K7VPD4"/>
<dbReference type="EMBL" id="CM000784">
    <property type="protein sequence ID" value="AQK89906.1"/>
    <property type="molecule type" value="Genomic_DNA"/>
</dbReference>
<keyword evidence="2" id="KW-0472">Membrane</keyword>
<feature type="transmembrane region" description="Helical" evidence="2">
    <location>
        <begin position="97"/>
        <end position="120"/>
    </location>
</feature>
<keyword evidence="3" id="KW-0732">Signal</keyword>
<dbReference type="FunCoup" id="K7VPD4">
    <property type="interactions" value="1014"/>
</dbReference>
<feature type="chain" id="PRO_5010835983" evidence="3">
    <location>
        <begin position="33"/>
        <end position="122"/>
    </location>
</feature>
<feature type="region of interest" description="Disordered" evidence="1">
    <location>
        <begin position="61"/>
        <end position="80"/>
    </location>
</feature>
<accession>K7VPD4</accession>
<organism evidence="4">
    <name type="scientific">Zea mays</name>
    <name type="common">Maize</name>
    <dbReference type="NCBI Taxonomy" id="4577"/>
    <lineage>
        <taxon>Eukaryota</taxon>
        <taxon>Viridiplantae</taxon>
        <taxon>Streptophyta</taxon>
        <taxon>Embryophyta</taxon>
        <taxon>Tracheophyta</taxon>
        <taxon>Spermatophyta</taxon>
        <taxon>Magnoliopsida</taxon>
        <taxon>Liliopsida</taxon>
        <taxon>Poales</taxon>
        <taxon>Poaceae</taxon>
        <taxon>PACMAD clade</taxon>
        <taxon>Panicoideae</taxon>
        <taxon>Andropogonodae</taxon>
        <taxon>Andropogoneae</taxon>
        <taxon>Tripsacinae</taxon>
        <taxon>Zea</taxon>
    </lineage>
</organism>
<sequence length="122" mass="12219">MPPAAPRRIILLAAAAAAAALLLMWPAARVTADDGSTAFLPPPPGPASPFPFCPARPPGVSSGPFPWSPPSSSPPPPPSVAMFPQDPGFLPSGACPVGGAAVAWLLLLPLLAVLSAFLPLSQ</sequence>
<gene>
    <name evidence="4" type="ORF">ZEAMMB73_Zm00001d008451</name>
</gene>
<dbReference type="OMA" id="FPWSPPQ"/>
<dbReference type="PaxDb" id="4577-GRMZM2G098015_P01"/>
<proteinExistence type="predicted"/>
<evidence type="ECO:0000256" key="2">
    <source>
        <dbReference type="SAM" id="Phobius"/>
    </source>
</evidence>